<dbReference type="PANTHER" id="PTHR31744:SF92">
    <property type="entry name" value="NAC DOMAIN-CONTAINING PROTEIN 87"/>
    <property type="match status" value="1"/>
</dbReference>
<dbReference type="SUPFAM" id="SSF101941">
    <property type="entry name" value="NAC domain"/>
    <property type="match status" value="1"/>
</dbReference>
<dbReference type="Pfam" id="PF02365">
    <property type="entry name" value="NAM"/>
    <property type="match status" value="1"/>
</dbReference>
<dbReference type="Proteomes" id="UP000822688">
    <property type="component" value="Chromosome V"/>
</dbReference>
<protein>
    <recommendedName>
        <fullName evidence="5">NAC domain-containing protein</fullName>
    </recommendedName>
</protein>
<feature type="domain" description="NAC" evidence="5">
    <location>
        <begin position="23"/>
        <end position="181"/>
    </location>
</feature>
<evidence type="ECO:0000256" key="4">
    <source>
        <dbReference type="ARBA" id="ARBA00023242"/>
    </source>
</evidence>
<keyword evidence="4" id="KW-0539">Nucleus</keyword>
<dbReference type="InterPro" id="IPR003441">
    <property type="entry name" value="NAC-dom"/>
</dbReference>
<dbReference type="EMBL" id="CM026426">
    <property type="protein sequence ID" value="KAG0575272.1"/>
    <property type="molecule type" value="Genomic_DNA"/>
</dbReference>
<dbReference type="PROSITE" id="PS51005">
    <property type="entry name" value="NAC"/>
    <property type="match status" value="1"/>
</dbReference>
<name>A0A8T0HVX8_CERPU</name>
<keyword evidence="7" id="KW-1185">Reference proteome</keyword>
<evidence type="ECO:0000259" key="5">
    <source>
        <dbReference type="PROSITE" id="PS51005"/>
    </source>
</evidence>
<dbReference type="GO" id="GO:0006355">
    <property type="term" value="P:regulation of DNA-templated transcription"/>
    <property type="evidence" value="ECO:0007669"/>
    <property type="project" value="InterPro"/>
</dbReference>
<keyword evidence="2" id="KW-0238">DNA-binding</keyword>
<evidence type="ECO:0000313" key="6">
    <source>
        <dbReference type="EMBL" id="KAG0575272.1"/>
    </source>
</evidence>
<evidence type="ECO:0000256" key="2">
    <source>
        <dbReference type="ARBA" id="ARBA00023125"/>
    </source>
</evidence>
<organism evidence="6 7">
    <name type="scientific">Ceratodon purpureus</name>
    <name type="common">Fire moss</name>
    <name type="synonym">Dicranum purpureum</name>
    <dbReference type="NCBI Taxonomy" id="3225"/>
    <lineage>
        <taxon>Eukaryota</taxon>
        <taxon>Viridiplantae</taxon>
        <taxon>Streptophyta</taxon>
        <taxon>Embryophyta</taxon>
        <taxon>Bryophyta</taxon>
        <taxon>Bryophytina</taxon>
        <taxon>Bryopsida</taxon>
        <taxon>Dicranidae</taxon>
        <taxon>Pseudoditrichales</taxon>
        <taxon>Ditrichaceae</taxon>
        <taxon>Ceratodon</taxon>
    </lineage>
</organism>
<keyword evidence="3" id="KW-0804">Transcription</keyword>
<dbReference type="GO" id="GO:0005634">
    <property type="term" value="C:nucleus"/>
    <property type="evidence" value="ECO:0007669"/>
    <property type="project" value="UniProtKB-ARBA"/>
</dbReference>
<sequence length="401" mass="44610">MTSSMCNGARAMEMQQDDGVDQLPPGFRFHPTDEELLSYYLTKKISNPRSAVRAIIEVDLNKCEPWDLPEKAKVGEKEWYFFSLLDRKYPTGMRTNRATEKGYWKATGKDGEVMGSSTRAVVGMKKTLVFYGGRAPKGLKTNWIMHEYRLESSPSILHLNAAQQSLHSKQEEWVVCRVFQKMGGNKKPFLFADHMCYQLSNESDNSPNPTATNSGDCDTKYTATESCYNGQDSFGEGHTSHVAAALDVTTSVPPRWRSVPVATPLTSAIHQDDHSSAHHHSNLVTAAIVMKSSPLQQSMVSHPLMNSHDCCYIRASVEPALYTTSSCEGEDEAQSGQSRFHNLDYPWPGDVLIYDHGFPVEGPPHEGESDQASNRVLSNFPGLSKMAGPNIDGLQECMWAY</sequence>
<evidence type="ECO:0000256" key="3">
    <source>
        <dbReference type="ARBA" id="ARBA00023163"/>
    </source>
</evidence>
<evidence type="ECO:0000256" key="1">
    <source>
        <dbReference type="ARBA" id="ARBA00023015"/>
    </source>
</evidence>
<dbReference type="InterPro" id="IPR036093">
    <property type="entry name" value="NAC_dom_sf"/>
</dbReference>
<comment type="caution">
    <text evidence="6">The sequence shown here is derived from an EMBL/GenBank/DDBJ whole genome shotgun (WGS) entry which is preliminary data.</text>
</comment>
<dbReference type="FunFam" id="2.170.150.80:FF:000006">
    <property type="entry name" value="NAC domain-containing protein 100-like"/>
    <property type="match status" value="1"/>
</dbReference>
<keyword evidence="1" id="KW-0805">Transcription regulation</keyword>
<dbReference type="Gene3D" id="2.170.150.80">
    <property type="entry name" value="NAC domain"/>
    <property type="match status" value="1"/>
</dbReference>
<accession>A0A8T0HVX8</accession>
<proteinExistence type="predicted"/>
<reference evidence="6" key="1">
    <citation type="submission" date="2020-06" db="EMBL/GenBank/DDBJ databases">
        <title>WGS assembly of Ceratodon purpureus strain R40.</title>
        <authorList>
            <person name="Carey S.B."/>
            <person name="Jenkins J."/>
            <person name="Shu S."/>
            <person name="Lovell J.T."/>
            <person name="Sreedasyam A."/>
            <person name="Maumus F."/>
            <person name="Tiley G.P."/>
            <person name="Fernandez-Pozo N."/>
            <person name="Barry K."/>
            <person name="Chen C."/>
            <person name="Wang M."/>
            <person name="Lipzen A."/>
            <person name="Daum C."/>
            <person name="Saski C.A."/>
            <person name="Payton A.C."/>
            <person name="Mcbreen J.C."/>
            <person name="Conrad R.E."/>
            <person name="Kollar L.M."/>
            <person name="Olsson S."/>
            <person name="Huttunen S."/>
            <person name="Landis J.B."/>
            <person name="Wickett N.J."/>
            <person name="Johnson M.G."/>
            <person name="Rensing S.A."/>
            <person name="Grimwood J."/>
            <person name="Schmutz J."/>
            <person name="Mcdaniel S.F."/>
        </authorList>
    </citation>
    <scope>NUCLEOTIDE SEQUENCE</scope>
    <source>
        <strain evidence="6">R40</strain>
    </source>
</reference>
<gene>
    <name evidence="6" type="ORF">KC19_VG332300</name>
</gene>
<dbReference type="PANTHER" id="PTHR31744">
    <property type="entry name" value="PROTEIN CUP-SHAPED COTYLEDON 2-RELATED"/>
    <property type="match status" value="1"/>
</dbReference>
<dbReference type="GO" id="GO:0003677">
    <property type="term" value="F:DNA binding"/>
    <property type="evidence" value="ECO:0007669"/>
    <property type="project" value="UniProtKB-KW"/>
</dbReference>
<dbReference type="AlphaFoldDB" id="A0A8T0HVX8"/>
<evidence type="ECO:0000313" key="7">
    <source>
        <dbReference type="Proteomes" id="UP000822688"/>
    </source>
</evidence>